<comment type="catalytic activity">
    <reaction evidence="1">
        <text>GDP-alpha-D-mannose = GDP-4-dehydro-alpha-D-rhamnose + H2O</text>
        <dbReference type="Rhea" id="RHEA:23820"/>
        <dbReference type="ChEBI" id="CHEBI:15377"/>
        <dbReference type="ChEBI" id="CHEBI:57527"/>
        <dbReference type="ChEBI" id="CHEBI:57964"/>
        <dbReference type="EC" id="4.2.1.47"/>
    </reaction>
</comment>
<evidence type="ECO:0000313" key="9">
    <source>
        <dbReference type="Proteomes" id="UP000033965"/>
    </source>
</evidence>
<accession>A0A0G1VRK2</accession>
<dbReference type="Gene3D" id="3.40.50.720">
    <property type="entry name" value="NAD(P)-binding Rossmann-like Domain"/>
    <property type="match status" value="1"/>
</dbReference>
<feature type="domain" description="NAD(P)-binding" evidence="7">
    <location>
        <begin position="4"/>
        <end position="311"/>
    </location>
</feature>
<dbReference type="CDD" id="cd05260">
    <property type="entry name" value="GDP_MD_SDR_e"/>
    <property type="match status" value="1"/>
</dbReference>
<comment type="similarity">
    <text evidence="3">Belongs to the NAD(P)-dependent epimerase/dehydratase family. GDP-mannose 4,6-dehydratase subfamily.</text>
</comment>
<dbReference type="InterPro" id="IPR036291">
    <property type="entry name" value="NAD(P)-bd_dom_sf"/>
</dbReference>
<dbReference type="InterPro" id="IPR006368">
    <property type="entry name" value="GDP_Man_deHydtase"/>
</dbReference>
<dbReference type="FunFam" id="3.40.50.720:FF:000924">
    <property type="entry name" value="GDP-mannose 4,6 dehydratase"/>
    <property type="match status" value="1"/>
</dbReference>
<comment type="function">
    <text evidence="6">Catalyzes the conversion of GDP-D-mannose to GDP-4-dehydro-6-deoxy-D-mannose.</text>
</comment>
<dbReference type="PATRIC" id="fig|1618669.3.peg.222"/>
<reference evidence="8 9" key="1">
    <citation type="journal article" date="2015" name="Nature">
        <title>rRNA introns, odd ribosomes, and small enigmatic genomes across a large radiation of phyla.</title>
        <authorList>
            <person name="Brown C.T."/>
            <person name="Hug L.A."/>
            <person name="Thomas B.C."/>
            <person name="Sharon I."/>
            <person name="Castelle C.J."/>
            <person name="Singh A."/>
            <person name="Wilkins M.J."/>
            <person name="Williams K.H."/>
            <person name="Banfield J.F."/>
        </authorList>
    </citation>
    <scope>NUCLEOTIDE SEQUENCE [LARGE SCALE GENOMIC DNA]</scope>
</reference>
<protein>
    <recommendedName>
        <fullName evidence="4">GDP-mannose 4,6-dehydratase</fullName>
        <ecNumber evidence="4">4.2.1.47</ecNumber>
    </recommendedName>
</protein>
<dbReference type="Gene3D" id="3.90.25.10">
    <property type="entry name" value="UDP-galactose 4-epimerase, domain 1"/>
    <property type="match status" value="1"/>
</dbReference>
<evidence type="ECO:0000256" key="4">
    <source>
        <dbReference type="ARBA" id="ARBA00011989"/>
    </source>
</evidence>
<evidence type="ECO:0000256" key="6">
    <source>
        <dbReference type="ARBA" id="ARBA00059383"/>
    </source>
</evidence>
<dbReference type="GO" id="GO:0042351">
    <property type="term" value="P:'de novo' GDP-L-fucose biosynthetic process"/>
    <property type="evidence" value="ECO:0007669"/>
    <property type="project" value="TreeGrafter"/>
</dbReference>
<dbReference type="PANTHER" id="PTHR43715">
    <property type="entry name" value="GDP-MANNOSE 4,6-DEHYDRATASE"/>
    <property type="match status" value="1"/>
</dbReference>
<gene>
    <name evidence="8" type="ORF">UY44_C0005G0015</name>
</gene>
<dbReference type="Pfam" id="PF16363">
    <property type="entry name" value="GDP_Man_Dehyd"/>
    <property type="match status" value="1"/>
</dbReference>
<dbReference type="Proteomes" id="UP000033965">
    <property type="component" value="Unassembled WGS sequence"/>
</dbReference>
<evidence type="ECO:0000256" key="5">
    <source>
        <dbReference type="ARBA" id="ARBA00023239"/>
    </source>
</evidence>
<comment type="cofactor">
    <cofactor evidence="2">
        <name>NADP(+)</name>
        <dbReference type="ChEBI" id="CHEBI:58349"/>
    </cofactor>
</comment>
<name>A0A0G1VRK2_9BACT</name>
<dbReference type="PANTHER" id="PTHR43715:SF1">
    <property type="entry name" value="GDP-MANNOSE 4,6 DEHYDRATASE"/>
    <property type="match status" value="1"/>
</dbReference>
<dbReference type="InterPro" id="IPR016040">
    <property type="entry name" value="NAD(P)-bd_dom"/>
</dbReference>
<evidence type="ECO:0000256" key="3">
    <source>
        <dbReference type="ARBA" id="ARBA00009263"/>
    </source>
</evidence>
<dbReference type="SUPFAM" id="SSF51735">
    <property type="entry name" value="NAD(P)-binding Rossmann-fold domains"/>
    <property type="match status" value="1"/>
</dbReference>
<evidence type="ECO:0000313" key="8">
    <source>
        <dbReference type="EMBL" id="KKW09098.1"/>
    </source>
</evidence>
<sequence length="324" mass="36924">MKAFITGIAGQDGAYLSKFLLDKNYDVHGLAKPGASRENLNYLNIADSVSIHYGDIRDHETLGELVHQTIRPDEIYNLAAHSFVGDSWEDVRQVNMINYLAVISLLDIIKHSPLPIKFYQASTGEMFGSSDETGVQTEETPFHPRSPYAVSKLAAYEIVNNYRDSYALFCCNGICFNHESPLRAEHFVTRKISLGAAKIKLGQQHTIELGNLDSVRDWGFAGDYVEAMWLMLQQNKPDNYIISTGIHHSIRDVLDIAFRSIGVNDWSRYVSISDKFKRPLEFKKMVGSNAKAQRFLGWRPRIKFQELIEMMVEADMRRLQNQEP</sequence>
<dbReference type="EMBL" id="LCPZ01000005">
    <property type="protein sequence ID" value="KKW09098.1"/>
    <property type="molecule type" value="Genomic_DNA"/>
</dbReference>
<dbReference type="GO" id="GO:0008446">
    <property type="term" value="F:GDP-mannose 4,6-dehydratase activity"/>
    <property type="evidence" value="ECO:0007669"/>
    <property type="project" value="UniProtKB-EC"/>
</dbReference>
<keyword evidence="5" id="KW-0456">Lyase</keyword>
<evidence type="ECO:0000256" key="1">
    <source>
        <dbReference type="ARBA" id="ARBA00000188"/>
    </source>
</evidence>
<dbReference type="EC" id="4.2.1.47" evidence="4"/>
<comment type="caution">
    <text evidence="8">The sequence shown here is derived from an EMBL/GenBank/DDBJ whole genome shotgun (WGS) entry which is preliminary data.</text>
</comment>
<evidence type="ECO:0000259" key="7">
    <source>
        <dbReference type="Pfam" id="PF16363"/>
    </source>
</evidence>
<evidence type="ECO:0000256" key="2">
    <source>
        <dbReference type="ARBA" id="ARBA00001937"/>
    </source>
</evidence>
<dbReference type="AlphaFoldDB" id="A0A0G1VRK2"/>
<organism evidence="8 9">
    <name type="scientific">Candidatus Kaiserbacteria bacterium GW2011_GWA2_49_19</name>
    <dbReference type="NCBI Taxonomy" id="1618669"/>
    <lineage>
        <taxon>Bacteria</taxon>
        <taxon>Candidatus Kaiseribacteriota</taxon>
    </lineage>
</organism>
<proteinExistence type="inferred from homology"/>